<accession>A0AAE0FYK4</accession>
<dbReference type="AlphaFoldDB" id="A0AAE0FYK4"/>
<name>A0AAE0FYK4_9CHLO</name>
<reference evidence="1 2" key="1">
    <citation type="journal article" date="2015" name="Genome Biol. Evol.">
        <title>Comparative Genomics of a Bacterivorous Green Alga Reveals Evolutionary Causalities and Consequences of Phago-Mixotrophic Mode of Nutrition.</title>
        <authorList>
            <person name="Burns J.A."/>
            <person name="Paasch A."/>
            <person name="Narechania A."/>
            <person name="Kim E."/>
        </authorList>
    </citation>
    <scope>NUCLEOTIDE SEQUENCE [LARGE SCALE GENOMIC DNA]</scope>
    <source>
        <strain evidence="1 2">PLY_AMNH</strain>
    </source>
</reference>
<dbReference type="EMBL" id="LGRX02011827">
    <property type="protein sequence ID" value="KAK3268436.1"/>
    <property type="molecule type" value="Genomic_DNA"/>
</dbReference>
<comment type="caution">
    <text evidence="1">The sequence shown here is derived from an EMBL/GenBank/DDBJ whole genome shotgun (WGS) entry which is preliminary data.</text>
</comment>
<feature type="non-terminal residue" evidence="1">
    <location>
        <position position="264"/>
    </location>
</feature>
<proteinExistence type="predicted"/>
<protein>
    <submittedName>
        <fullName evidence="1">Uncharacterized protein</fullName>
    </submittedName>
</protein>
<organism evidence="1 2">
    <name type="scientific">Cymbomonas tetramitiformis</name>
    <dbReference type="NCBI Taxonomy" id="36881"/>
    <lineage>
        <taxon>Eukaryota</taxon>
        <taxon>Viridiplantae</taxon>
        <taxon>Chlorophyta</taxon>
        <taxon>Pyramimonadophyceae</taxon>
        <taxon>Pyramimonadales</taxon>
        <taxon>Pyramimonadaceae</taxon>
        <taxon>Cymbomonas</taxon>
    </lineage>
</organism>
<gene>
    <name evidence="1" type="ORF">CYMTET_23057</name>
</gene>
<keyword evidence="2" id="KW-1185">Reference proteome</keyword>
<evidence type="ECO:0000313" key="2">
    <source>
        <dbReference type="Proteomes" id="UP001190700"/>
    </source>
</evidence>
<sequence length="264" mass="29501">MTSSDNTATYAKPVLSVRGFADTRYHLKQLENRSKRYASVLKKVIFLLFLVQLADIQQGGHIGVSEVQDALKTAFNPKIPHHTIQQIFTWIEAKVQKVWTPTVCGDGLCTFPFEFPSYGRLGCEVDCGYEINLVSRTVVIQAAVPKELAQYATTLLVSVAWNFCLKDEKRISAGMDALCWYKQEQKFDHGAQSAKVITTIDVPEGSTWYIRLRGDYYGLVSGAVYDSADANALVTVPMQPPFEVCTITMDEGQSAPSMRRELLQ</sequence>
<dbReference type="Proteomes" id="UP001190700">
    <property type="component" value="Unassembled WGS sequence"/>
</dbReference>
<evidence type="ECO:0000313" key="1">
    <source>
        <dbReference type="EMBL" id="KAK3268436.1"/>
    </source>
</evidence>